<feature type="transmembrane region" description="Helical" evidence="6">
    <location>
        <begin position="40"/>
        <end position="62"/>
    </location>
</feature>
<protein>
    <submittedName>
        <fullName evidence="7">Uncharacterized protein</fullName>
    </submittedName>
</protein>
<dbReference type="GO" id="GO:0005886">
    <property type="term" value="C:plasma membrane"/>
    <property type="evidence" value="ECO:0007669"/>
    <property type="project" value="TreeGrafter"/>
</dbReference>
<feature type="non-terminal residue" evidence="7">
    <location>
        <position position="82"/>
    </location>
</feature>
<dbReference type="PANTHER" id="PTHR10283">
    <property type="entry name" value="SOLUTE CARRIER FAMILY 13 MEMBER"/>
    <property type="match status" value="1"/>
</dbReference>
<dbReference type="PANTHER" id="PTHR10283:SF82">
    <property type="entry name" value="SOLUTE CARRIER FAMILY 13 MEMBER 2"/>
    <property type="match status" value="1"/>
</dbReference>
<dbReference type="GO" id="GO:0015137">
    <property type="term" value="F:citrate transmembrane transporter activity"/>
    <property type="evidence" value="ECO:0007669"/>
    <property type="project" value="TreeGrafter"/>
</dbReference>
<comment type="caution">
    <text evidence="7">The sequence shown here is derived from an EMBL/GenBank/DDBJ whole genome shotgun (WGS) entry which is preliminary data.</text>
</comment>
<keyword evidence="2" id="KW-0813">Transport</keyword>
<evidence type="ECO:0000256" key="3">
    <source>
        <dbReference type="ARBA" id="ARBA00022692"/>
    </source>
</evidence>
<evidence type="ECO:0000256" key="5">
    <source>
        <dbReference type="ARBA" id="ARBA00023136"/>
    </source>
</evidence>
<reference evidence="7 8" key="1">
    <citation type="submission" date="2017-03" db="EMBL/GenBank/DDBJ databases">
        <title>Genome Survey of Euroglyphus maynei.</title>
        <authorList>
            <person name="Arlian L.G."/>
            <person name="Morgan M.S."/>
            <person name="Rider S.D."/>
        </authorList>
    </citation>
    <scope>NUCLEOTIDE SEQUENCE [LARGE SCALE GENOMIC DNA]</scope>
    <source>
        <strain evidence="7">Arlian Lab</strain>
        <tissue evidence="7">Whole body</tissue>
    </source>
</reference>
<dbReference type="InterPro" id="IPR031312">
    <property type="entry name" value="Na/sul_symport_CS"/>
</dbReference>
<dbReference type="OrthoDB" id="6436472at2759"/>
<dbReference type="Proteomes" id="UP000194236">
    <property type="component" value="Unassembled WGS sequence"/>
</dbReference>
<dbReference type="PROSITE" id="PS01271">
    <property type="entry name" value="NA_SULFATE"/>
    <property type="match status" value="1"/>
</dbReference>
<gene>
    <name evidence="7" type="ORF">BLA29_008697</name>
</gene>
<dbReference type="GO" id="GO:0015141">
    <property type="term" value="F:succinate transmembrane transporter activity"/>
    <property type="evidence" value="ECO:0007669"/>
    <property type="project" value="TreeGrafter"/>
</dbReference>
<evidence type="ECO:0000313" key="7">
    <source>
        <dbReference type="EMBL" id="OTF77245.1"/>
    </source>
</evidence>
<accession>A0A1Y3BDI5</accession>
<comment type="subcellular location">
    <subcellularLocation>
        <location evidence="1">Membrane</location>
        <topology evidence="1">Multi-pass membrane protein</topology>
    </subcellularLocation>
</comment>
<proteinExistence type="predicted"/>
<keyword evidence="4 6" id="KW-1133">Transmembrane helix</keyword>
<keyword evidence="5 6" id="KW-0472">Membrane</keyword>
<evidence type="ECO:0000256" key="1">
    <source>
        <dbReference type="ARBA" id="ARBA00004141"/>
    </source>
</evidence>
<keyword evidence="3 6" id="KW-0812">Transmembrane</keyword>
<evidence type="ECO:0000256" key="2">
    <source>
        <dbReference type="ARBA" id="ARBA00022448"/>
    </source>
</evidence>
<organism evidence="7 8">
    <name type="scientific">Euroglyphus maynei</name>
    <name type="common">Mayne's house dust mite</name>
    <dbReference type="NCBI Taxonomy" id="6958"/>
    <lineage>
        <taxon>Eukaryota</taxon>
        <taxon>Metazoa</taxon>
        <taxon>Ecdysozoa</taxon>
        <taxon>Arthropoda</taxon>
        <taxon>Chelicerata</taxon>
        <taxon>Arachnida</taxon>
        <taxon>Acari</taxon>
        <taxon>Acariformes</taxon>
        <taxon>Sarcoptiformes</taxon>
        <taxon>Astigmata</taxon>
        <taxon>Psoroptidia</taxon>
        <taxon>Analgoidea</taxon>
        <taxon>Pyroglyphidae</taxon>
        <taxon>Pyroglyphinae</taxon>
        <taxon>Euroglyphus</taxon>
    </lineage>
</organism>
<name>A0A1Y3BDI5_EURMA</name>
<dbReference type="AlphaFoldDB" id="A0A1Y3BDI5"/>
<evidence type="ECO:0000256" key="4">
    <source>
        <dbReference type="ARBA" id="ARBA00022989"/>
    </source>
</evidence>
<keyword evidence="8" id="KW-1185">Reference proteome</keyword>
<evidence type="ECO:0000313" key="8">
    <source>
        <dbReference type="Proteomes" id="UP000194236"/>
    </source>
</evidence>
<sequence>MIPVTICISFAFMFPVSTPPNALVFEYLQTGIIDMIKPGIVMNIIAIIIQLISINTLGVWIFELNHFPDWATLTNRTLLTNK</sequence>
<evidence type="ECO:0000256" key="6">
    <source>
        <dbReference type="SAM" id="Phobius"/>
    </source>
</evidence>
<dbReference type="EMBL" id="MUJZ01033684">
    <property type="protein sequence ID" value="OTF77245.1"/>
    <property type="molecule type" value="Genomic_DNA"/>
</dbReference>